<proteinExistence type="predicted"/>
<dbReference type="SUPFAM" id="SSF52266">
    <property type="entry name" value="SGNH hydrolase"/>
    <property type="match status" value="1"/>
</dbReference>
<keyword evidence="4" id="KW-1185">Reference proteome</keyword>
<dbReference type="PANTHER" id="PTHR14209">
    <property type="entry name" value="ISOAMYL ACETATE-HYDROLYZING ESTERASE 1"/>
    <property type="match status" value="1"/>
</dbReference>
<evidence type="ECO:0000313" key="3">
    <source>
        <dbReference type="EMBL" id="KKA19715.1"/>
    </source>
</evidence>
<dbReference type="RefSeq" id="XP_013326327.1">
    <property type="nucleotide sequence ID" value="XM_013470873.1"/>
</dbReference>
<evidence type="ECO:0000259" key="2">
    <source>
        <dbReference type="Pfam" id="PF13472"/>
    </source>
</evidence>
<reference evidence="3 4" key="1">
    <citation type="submission" date="2015-04" db="EMBL/GenBank/DDBJ databases">
        <authorList>
            <person name="Heijne W.H."/>
            <person name="Fedorova N.D."/>
            <person name="Nierman W.C."/>
            <person name="Vollebregt A.W."/>
            <person name="Zhao Z."/>
            <person name="Wu L."/>
            <person name="Kumar M."/>
            <person name="Stam H."/>
            <person name="van den Berg M.A."/>
            <person name="Pel H.J."/>
        </authorList>
    </citation>
    <scope>NUCLEOTIDE SEQUENCE [LARGE SCALE GENOMIC DNA]</scope>
    <source>
        <strain evidence="3 4">CBS 393.64</strain>
    </source>
</reference>
<protein>
    <recommendedName>
        <fullName evidence="2">SGNH hydrolase-type esterase domain-containing protein</fullName>
    </recommendedName>
</protein>
<dbReference type="InterPro" id="IPR013830">
    <property type="entry name" value="SGNH_hydro"/>
</dbReference>
<evidence type="ECO:0000256" key="1">
    <source>
        <dbReference type="SAM" id="MobiDB-lite"/>
    </source>
</evidence>
<dbReference type="Gene3D" id="3.40.50.1110">
    <property type="entry name" value="SGNH hydrolase"/>
    <property type="match status" value="1"/>
</dbReference>
<dbReference type="OrthoDB" id="671439at2759"/>
<evidence type="ECO:0000313" key="4">
    <source>
        <dbReference type="Proteomes" id="UP000053958"/>
    </source>
</evidence>
<dbReference type="CDD" id="cd01838">
    <property type="entry name" value="Isoamyl_acetate_hydrolase_like"/>
    <property type="match status" value="1"/>
</dbReference>
<accession>A0A0F4YNQ2</accession>
<dbReference type="GeneID" id="25318591"/>
<dbReference type="EMBL" id="LASV01000325">
    <property type="protein sequence ID" value="KKA19715.1"/>
    <property type="molecule type" value="Genomic_DNA"/>
</dbReference>
<feature type="compositionally biased region" description="Basic residues" evidence="1">
    <location>
        <begin position="347"/>
        <end position="357"/>
    </location>
</feature>
<dbReference type="InterPro" id="IPR036514">
    <property type="entry name" value="SGNH_hydro_sf"/>
</dbReference>
<dbReference type="InterPro" id="IPR045136">
    <property type="entry name" value="Iah1-like"/>
</dbReference>
<sequence length="415" mass="46202">MSTPLSLVATDKIILFGDSITELSSDQSLGFALAPALQHEYFRKLHVVTRGYGGYNSEHARHILEPILDFETAGPPGVKVRIRLLVIFFGTNDASKNDYQFVSLERYKENLREMVRLARSRNIPVILVGPGPVDEYAPVVLDSPDGPDECTTLRNREYSEAARGVAAETAVPFIDLWTALLRAQGWTDGEPIIGKRGENPPSSGKNLRDLLTDGIHFSGKAYRVWFDLLRKTIRGNITVDNITIQYAMAGQEQSINASQDCMREYSKEQILYSVLEITRRDNYLPVGWIILIYVSGLGLDRNPPDLEAILLTYSIAPTCCICTTTVILPAFFPPPQPCQHYQRLQQRRRPQCPRQPHRTIAVDARQHDAHERAPDGDGGAVEQARDGVAGQQDEVGPARVDVGFISDDCTNEVGM</sequence>
<dbReference type="STRING" id="1408163.A0A0F4YNQ2"/>
<dbReference type="Pfam" id="PF13472">
    <property type="entry name" value="Lipase_GDSL_2"/>
    <property type="match status" value="1"/>
</dbReference>
<name>A0A0F4YNQ2_RASE3</name>
<comment type="caution">
    <text evidence="3">The sequence shown here is derived from an EMBL/GenBank/DDBJ whole genome shotgun (WGS) entry which is preliminary data.</text>
</comment>
<feature type="compositionally biased region" description="Basic and acidic residues" evidence="1">
    <location>
        <begin position="364"/>
        <end position="375"/>
    </location>
</feature>
<feature type="region of interest" description="Disordered" evidence="1">
    <location>
        <begin position="347"/>
        <end position="396"/>
    </location>
</feature>
<dbReference type="AlphaFoldDB" id="A0A0F4YNQ2"/>
<feature type="domain" description="SGNH hydrolase-type esterase" evidence="2">
    <location>
        <begin position="15"/>
        <end position="223"/>
    </location>
</feature>
<dbReference type="PANTHER" id="PTHR14209:SF19">
    <property type="entry name" value="ISOAMYL ACETATE-HYDROLYZING ESTERASE 1 HOMOLOG"/>
    <property type="match status" value="1"/>
</dbReference>
<organism evidence="3 4">
    <name type="scientific">Rasamsonia emersonii (strain ATCC 16479 / CBS 393.64 / IMI 116815)</name>
    <dbReference type="NCBI Taxonomy" id="1408163"/>
    <lineage>
        <taxon>Eukaryota</taxon>
        <taxon>Fungi</taxon>
        <taxon>Dikarya</taxon>
        <taxon>Ascomycota</taxon>
        <taxon>Pezizomycotina</taxon>
        <taxon>Eurotiomycetes</taxon>
        <taxon>Eurotiomycetidae</taxon>
        <taxon>Eurotiales</taxon>
        <taxon>Trichocomaceae</taxon>
        <taxon>Rasamsonia</taxon>
    </lineage>
</organism>
<gene>
    <name evidence="3" type="ORF">T310_6286</name>
</gene>
<dbReference type="Proteomes" id="UP000053958">
    <property type="component" value="Unassembled WGS sequence"/>
</dbReference>